<evidence type="ECO:0000259" key="1">
    <source>
        <dbReference type="Pfam" id="PF15519"/>
    </source>
</evidence>
<feature type="domain" description="Splicing factor RBM39 linker" evidence="1">
    <location>
        <begin position="170"/>
        <end position="198"/>
    </location>
</feature>
<keyword evidence="3" id="KW-1185">Reference proteome</keyword>
<dbReference type="Proteomes" id="UP000504636">
    <property type="component" value="Unplaced"/>
</dbReference>
<reference evidence="4" key="3">
    <citation type="submission" date="2025-04" db="UniProtKB">
        <authorList>
            <consortium name="RefSeq"/>
        </authorList>
    </citation>
    <scope>IDENTIFICATION</scope>
    <source>
        <strain evidence="4">CBS 304.34</strain>
    </source>
</reference>
<proteinExistence type="predicted"/>
<protein>
    <recommendedName>
        <fullName evidence="1">Splicing factor RBM39 linker domain-containing protein</fullName>
    </recommendedName>
</protein>
<evidence type="ECO:0000313" key="2">
    <source>
        <dbReference type="EMBL" id="KAF2817925.1"/>
    </source>
</evidence>
<reference evidence="4" key="2">
    <citation type="submission" date="2020-04" db="EMBL/GenBank/DDBJ databases">
        <authorList>
            <consortium name="NCBI Genome Project"/>
        </authorList>
    </citation>
    <scope>NUCLEOTIDE SEQUENCE</scope>
    <source>
        <strain evidence="4">CBS 304.34</strain>
    </source>
</reference>
<dbReference type="Pfam" id="PF15519">
    <property type="entry name" value="RBM39linker"/>
    <property type="match status" value="1"/>
</dbReference>
<reference evidence="2 4" key="1">
    <citation type="journal article" date="2020" name="Stud. Mycol.">
        <title>101 Dothideomycetes genomes: a test case for predicting lifestyles and emergence of pathogens.</title>
        <authorList>
            <person name="Haridas S."/>
            <person name="Albert R."/>
            <person name="Binder M."/>
            <person name="Bloem J."/>
            <person name="Labutti K."/>
            <person name="Salamov A."/>
            <person name="Andreopoulos B."/>
            <person name="Baker S."/>
            <person name="Barry K."/>
            <person name="Bills G."/>
            <person name="Bluhm B."/>
            <person name="Cannon C."/>
            <person name="Castanera R."/>
            <person name="Culley D."/>
            <person name="Daum C."/>
            <person name="Ezra D."/>
            <person name="Gonzalez J."/>
            <person name="Henrissat B."/>
            <person name="Kuo A."/>
            <person name="Liang C."/>
            <person name="Lipzen A."/>
            <person name="Lutzoni F."/>
            <person name="Magnuson J."/>
            <person name="Mondo S."/>
            <person name="Nolan M."/>
            <person name="Ohm R."/>
            <person name="Pangilinan J."/>
            <person name="Park H.-J."/>
            <person name="Ramirez L."/>
            <person name="Alfaro M."/>
            <person name="Sun H."/>
            <person name="Tritt A."/>
            <person name="Yoshinaga Y."/>
            <person name="Zwiers L.-H."/>
            <person name="Turgeon B."/>
            <person name="Goodwin S."/>
            <person name="Spatafora J."/>
            <person name="Crous P."/>
            <person name="Grigoriev I."/>
        </authorList>
    </citation>
    <scope>NUCLEOTIDE SEQUENCE</scope>
    <source>
        <strain evidence="2 4">CBS 304.34</strain>
    </source>
</reference>
<evidence type="ECO:0000313" key="3">
    <source>
        <dbReference type="Proteomes" id="UP000504636"/>
    </source>
</evidence>
<name>A0A6A6ZC92_9PEZI</name>
<organism evidence="2">
    <name type="scientific">Mytilinidion resinicola</name>
    <dbReference type="NCBI Taxonomy" id="574789"/>
    <lineage>
        <taxon>Eukaryota</taxon>
        <taxon>Fungi</taxon>
        <taxon>Dikarya</taxon>
        <taxon>Ascomycota</taxon>
        <taxon>Pezizomycotina</taxon>
        <taxon>Dothideomycetes</taxon>
        <taxon>Pleosporomycetidae</taxon>
        <taxon>Mytilinidiales</taxon>
        <taxon>Mytilinidiaceae</taxon>
        <taxon>Mytilinidion</taxon>
    </lineage>
</organism>
<evidence type="ECO:0000313" key="4">
    <source>
        <dbReference type="RefSeq" id="XP_033584889.1"/>
    </source>
</evidence>
<sequence>MQQLYETTEAEIEEWDPVQYVAEDEHGKELLQTPASTKKIEEERKKHERSKPRCFRISLRHSCCIHLPLSSLSSTTGKLRNTDQVPATASHPQSFTFFPPSMTLRANWRDYILVDERDKPPGPYLDESTADLLRCINRHARLHLRSSFSVTRRGRDNDRGGAGGAGALDDTDDVAGVNFNNYSRDSLMRKLARMKNPPVACAK</sequence>
<dbReference type="EMBL" id="MU003692">
    <property type="protein sequence ID" value="KAF2817925.1"/>
    <property type="molecule type" value="Genomic_DNA"/>
</dbReference>
<dbReference type="AlphaFoldDB" id="A0A6A6ZC92"/>
<gene>
    <name evidence="2 4" type="ORF">BDZ99DRAFT_514147</name>
</gene>
<dbReference type="GeneID" id="54465716"/>
<dbReference type="InterPro" id="IPR029123">
    <property type="entry name" value="RBM39_linker"/>
</dbReference>
<accession>A0A6A6ZC92</accession>
<dbReference type="RefSeq" id="XP_033584889.1">
    <property type="nucleotide sequence ID" value="XM_033724823.1"/>
</dbReference>